<name>A0A158P918_ANGCA</name>
<accession>A0A158P918</accession>
<keyword evidence="3" id="KW-0539">Nucleus</keyword>
<proteinExistence type="predicted"/>
<evidence type="ECO:0000313" key="7">
    <source>
        <dbReference type="WBParaSite" id="ACAC_0000772201-mRNA-1"/>
    </source>
</evidence>
<dbReference type="Pfam" id="PF23386">
    <property type="entry name" value="NPP-6_helical"/>
    <property type="match status" value="1"/>
</dbReference>
<reference evidence="6" key="1">
    <citation type="submission" date="2012-09" db="EMBL/GenBank/DDBJ databases">
        <authorList>
            <person name="Martin A.A."/>
        </authorList>
    </citation>
    <scope>NUCLEOTIDE SEQUENCE</scope>
</reference>
<dbReference type="Pfam" id="PF11715">
    <property type="entry name" value="Beta-prop_Nup120_160"/>
    <property type="match status" value="1"/>
</dbReference>
<sequence length="1163" mass="131157">MDFLRDTEVVFTDSFAPKPVRTFIVNTNAPLHSINSNILPSSGVCTFPPDSLFPDRFILWRAIGQKLYLEDRSLCRTVVNNTLCLDFSRTAILPGTSIALFEQGILCIVVPTQSTVHRFFAKLVFDPAEITAKEVPSILTQIIEKDFLVEDHTSYQLTTNGHAFRASVIQRSDLTRIAYCMVEGQMVVVTMHTSKYDKIDEAIFREYGLMKRLLGEVSGGICDVYGLSKVRSALCEPEDLFYAIYRDGTLRAWNSETQRVRSVDLCKFDGGINHEDNLKSLFVKAYHIDLLAVVVVAISTSENTKFHFVSDRHNKLTYLFTVAAENVETLLDFGILHKNSSSRSLWALWNAMSTANEYIVKHMDIDMPPKAVGTWRKVNPYSMDNSISSTANASALRDFVFTIDSHPFDIVLRSVQIICQGSRCECAYGDWSSLMAHVDAYIRSPEFDANYICRGGRTTKTLSADADEEAERRFFYSLRCICDQLETAARGPLGLFFLDVVGASLAGDRFSVVVTGELKLIDEVDSDFVEVLANIVSVATARAAAKEADVLGIDEYEVMKGPAHDCTPMRAQAIVKKWSSLIDSFLGSVSSSYVSQNSPLDNVFDGSFTWGLIASMLQHKVRQRLDIARKFLSVIELYTEDRKRYEYTILDFPSLEAKFVDIINLYKLFDDQLSLKLPKDGAQISFYSWLMSVDGVEWICKAAGVGLPDEETNIPRFNCFLDVIVNAALQVLSPHSTHALLARLLATHEKYSALMSLCTSYADDSPKELRPVITYYSAIAYSGLGKPLKAMSAFNTATQGIMQSNSGLLFALSPIGQPLQEISLGDYYVAALTYLHKHRHSEEVVKMARSAISTLPPGHERTSRIYLILFNHLVNQGNWCDALLSIIQNTDMEMKRTTLRELISRMIHAQDWKSIVELMYGKLEEEVENILLTAARSQEATATSHLFKLLYCFYMRRNDFESAARAQYEYAFVLRTQTEQTPEILRRRRDALAVASMLLDLLPEEDRFLLIEEWIIANARVALLETGKVPPCEPKEIVENLISIKSYDIAFDVCRHCNVSVCDLLYAVTRESVMLDADQSNVPPSWVQVNQRHSEKQGIRNHWSVVRGMMACAQRLWPADSRPLKAITRAFLSHNLPVPCWLEAEYAHLELETIEGLRTKLDL</sequence>
<evidence type="ECO:0000256" key="2">
    <source>
        <dbReference type="ARBA" id="ARBA00022448"/>
    </source>
</evidence>
<dbReference type="WBParaSite" id="ACAC_0000772201-mRNA-1">
    <property type="protein sequence ID" value="ACAC_0000772201-mRNA-1"/>
    <property type="gene ID" value="ACAC_0000772201"/>
</dbReference>
<evidence type="ECO:0000259" key="4">
    <source>
        <dbReference type="Pfam" id="PF11715"/>
    </source>
</evidence>
<dbReference type="InterPro" id="IPR021717">
    <property type="entry name" value="Nucleoporin_Nup160"/>
</dbReference>
<evidence type="ECO:0000259" key="5">
    <source>
        <dbReference type="Pfam" id="PF23354"/>
    </source>
</evidence>
<reference evidence="7" key="2">
    <citation type="submission" date="2016-04" db="UniProtKB">
        <authorList>
            <consortium name="WormBaseParasite"/>
        </authorList>
    </citation>
    <scope>IDENTIFICATION</scope>
</reference>
<organism evidence="6 7">
    <name type="scientific">Angiostrongylus cantonensis</name>
    <name type="common">Rat lungworm</name>
    <dbReference type="NCBI Taxonomy" id="6313"/>
    <lineage>
        <taxon>Eukaryota</taxon>
        <taxon>Metazoa</taxon>
        <taxon>Ecdysozoa</taxon>
        <taxon>Nematoda</taxon>
        <taxon>Chromadorea</taxon>
        <taxon>Rhabditida</taxon>
        <taxon>Rhabditina</taxon>
        <taxon>Rhabditomorpha</taxon>
        <taxon>Strongyloidea</taxon>
        <taxon>Metastrongylidae</taxon>
        <taxon>Angiostrongylus</taxon>
    </lineage>
</organism>
<dbReference type="GO" id="GO:0017056">
    <property type="term" value="F:structural constituent of nuclear pore"/>
    <property type="evidence" value="ECO:0007669"/>
    <property type="project" value="TreeGrafter"/>
</dbReference>
<dbReference type="AlphaFoldDB" id="A0A158P918"/>
<keyword evidence="2" id="KW-0813">Transport</keyword>
<dbReference type="GO" id="GO:0005643">
    <property type="term" value="C:nuclear pore"/>
    <property type="evidence" value="ECO:0007669"/>
    <property type="project" value="TreeGrafter"/>
</dbReference>
<dbReference type="InterPro" id="IPR059141">
    <property type="entry name" value="Beta-prop_Nup120_160"/>
</dbReference>
<evidence type="ECO:0000313" key="6">
    <source>
        <dbReference type="Proteomes" id="UP000035642"/>
    </source>
</evidence>
<evidence type="ECO:0000256" key="1">
    <source>
        <dbReference type="ARBA" id="ARBA00004123"/>
    </source>
</evidence>
<dbReference type="InterPro" id="IPR056535">
    <property type="entry name" value="TPR_NUP160_M"/>
</dbReference>
<dbReference type="PANTHER" id="PTHR21286:SF0">
    <property type="entry name" value="NUCLEAR PORE COMPLEX PROTEIN NUP160"/>
    <property type="match status" value="1"/>
</dbReference>
<dbReference type="STRING" id="6313.A0A158P918"/>
<feature type="domain" description="NUP160 middle TPR" evidence="5">
    <location>
        <begin position="734"/>
        <end position="1000"/>
    </location>
</feature>
<dbReference type="Proteomes" id="UP000035642">
    <property type="component" value="Unassembled WGS sequence"/>
</dbReference>
<protein>
    <submittedName>
        <fullName evidence="7">Nucleoporin_C domain-containing protein</fullName>
    </submittedName>
</protein>
<comment type="subcellular location">
    <subcellularLocation>
        <location evidence="1">Nucleus</location>
    </subcellularLocation>
</comment>
<dbReference type="Pfam" id="PF23354">
    <property type="entry name" value="TPR_NUP160_120_M"/>
    <property type="match status" value="1"/>
</dbReference>
<keyword evidence="6" id="KW-1185">Reference proteome</keyword>
<dbReference type="PANTHER" id="PTHR21286">
    <property type="entry name" value="NUCLEAR PORE COMPLEX PROTEIN NUP160"/>
    <property type="match status" value="1"/>
</dbReference>
<evidence type="ECO:0000256" key="3">
    <source>
        <dbReference type="ARBA" id="ARBA00023242"/>
    </source>
</evidence>
<feature type="domain" description="Nucleoporin Nup120/160 beta-propeller" evidence="4">
    <location>
        <begin position="56"/>
        <end position="502"/>
    </location>
</feature>